<evidence type="ECO:0000256" key="1">
    <source>
        <dbReference type="PROSITE-ProRule" id="PRU00244"/>
    </source>
</evidence>
<name>A0ABY4JSA3_9BACI</name>
<evidence type="ECO:0000313" key="5">
    <source>
        <dbReference type="Proteomes" id="UP000830639"/>
    </source>
</evidence>
<keyword evidence="1" id="KW-0812">Transmembrane</keyword>
<feature type="transmembrane region" description="Helical" evidence="1">
    <location>
        <begin position="110"/>
        <end position="127"/>
    </location>
</feature>
<feature type="transmembrane region" description="Helical" evidence="1">
    <location>
        <begin position="12"/>
        <end position="32"/>
    </location>
</feature>
<dbReference type="CDD" id="cd01948">
    <property type="entry name" value="EAL"/>
    <property type="match status" value="1"/>
</dbReference>
<dbReference type="Proteomes" id="UP000830639">
    <property type="component" value="Chromosome"/>
</dbReference>
<dbReference type="PANTHER" id="PTHR33121:SF79">
    <property type="entry name" value="CYCLIC DI-GMP PHOSPHODIESTERASE PDED-RELATED"/>
    <property type="match status" value="1"/>
</dbReference>
<feature type="transmembrane region" description="Helical" evidence="1">
    <location>
        <begin position="220"/>
        <end position="243"/>
    </location>
</feature>
<feature type="transmembrane region" description="Helical" evidence="1">
    <location>
        <begin position="178"/>
        <end position="200"/>
    </location>
</feature>
<evidence type="ECO:0000259" key="2">
    <source>
        <dbReference type="PROSITE" id="PS50883"/>
    </source>
</evidence>
<evidence type="ECO:0000259" key="3">
    <source>
        <dbReference type="PROSITE" id="PS50924"/>
    </source>
</evidence>
<feature type="transmembrane region" description="Helical" evidence="1">
    <location>
        <begin position="76"/>
        <end position="98"/>
    </location>
</feature>
<dbReference type="InterPro" id="IPR050706">
    <property type="entry name" value="Cyclic-di-GMP_PDE-like"/>
</dbReference>
<evidence type="ECO:0000313" key="4">
    <source>
        <dbReference type="EMBL" id="UPM56362.1"/>
    </source>
</evidence>
<organism evidence="4 5">
    <name type="scientific">Gottfriedia acidiceleris</name>
    <dbReference type="NCBI Taxonomy" id="371036"/>
    <lineage>
        <taxon>Bacteria</taxon>
        <taxon>Bacillati</taxon>
        <taxon>Bacillota</taxon>
        <taxon>Bacilli</taxon>
        <taxon>Bacillales</taxon>
        <taxon>Bacillaceae</taxon>
        <taxon>Gottfriedia</taxon>
    </lineage>
</organism>
<dbReference type="Pfam" id="PF03707">
    <property type="entry name" value="MHYT"/>
    <property type="match status" value="3"/>
</dbReference>
<feature type="transmembrane region" description="Helical" evidence="1">
    <location>
        <begin position="44"/>
        <end position="64"/>
    </location>
</feature>
<keyword evidence="1" id="KW-0472">Membrane</keyword>
<dbReference type="SMART" id="SM00052">
    <property type="entry name" value="EAL"/>
    <property type="match status" value="1"/>
</dbReference>
<proteinExistence type="predicted"/>
<dbReference type="PROSITE" id="PS50883">
    <property type="entry name" value="EAL"/>
    <property type="match status" value="1"/>
</dbReference>
<gene>
    <name evidence="4" type="ORF">MY490_11215</name>
</gene>
<dbReference type="Gene3D" id="3.20.20.450">
    <property type="entry name" value="EAL domain"/>
    <property type="match status" value="1"/>
</dbReference>
<dbReference type="RefSeq" id="WP_248269266.1">
    <property type="nucleotide sequence ID" value="NZ_CP096034.1"/>
</dbReference>
<reference evidence="4 5" key="1">
    <citation type="submission" date="2022-04" db="EMBL/GenBank/DDBJ databases">
        <title>Mechanism of arsenic methylation and mitigation arsenic toxicity by Bacillus sp. LH14 from an Arsenic-Contaminated Paddy Soil.</title>
        <authorList>
            <person name="Wang D."/>
        </authorList>
    </citation>
    <scope>NUCLEOTIDE SEQUENCE [LARGE SCALE GENOMIC DNA]</scope>
    <source>
        <strain evidence="4 5">LH14</strain>
    </source>
</reference>
<sequence>MTGELKGSYSVTLIILSVVIACWSSYDALTLNQRVQQTSFLPTTVWRVLSAIVMGLGIWSMHFIGMNALLLPVQMLHSPAIMAISTIPAIFSSYLAFYVANHPKQSLKQTILASLLMGLGISSMHYIDMMGIQVHAERHTNLWTVFLSTFIAIATSFVALSCFSTVRSHYIANGWWKVIASVVLGIAISSMHYVAMAGVTFTASNHVHHPMSFHYPMDRILVSIATAVSMIFILTVSLLASLLDRYINHRLHYVDPITLLLNQRQFEIDIHQVAVESALALIQIQQSNEWISGKNYRMTEQMMYQVAKSLKTELPNYVKIYQVEQNRIVVLATGEGVAVNLKEEIKQFLTNNLNHIDKESDHIETICSFCSRNEKTELTELFANCMAAIEHPLSRFSTGIIEYNPAIHENPSDLNLEESIYEGIANRNLFLDYQPKVSSKTEEVTGVEALLRWQHPVHGLLSPAIFIPIMEKSNKIFDVTDYVIETACQQIEEWVKKEIPFQQISVNIPGTYVPLTRLSEVIQRNIKNYPNARRFLELEITETSAIANIDSAVRAVRTFRNLGLSVALDDFGTGLSSLSYLRKIPISTIKIDKSFIDEVPRSQKDAAIMRAMIDLCFSLNLEVVIEGVETKEQYTFLQNVTGSPQIQGYYFSKPLSTDEFEKWLAKRKKEGAK</sequence>
<keyword evidence="5" id="KW-1185">Reference proteome</keyword>
<accession>A0ABY4JSA3</accession>
<dbReference type="PROSITE" id="PS50924">
    <property type="entry name" value="MHYT"/>
    <property type="match status" value="1"/>
</dbReference>
<dbReference type="EMBL" id="CP096034">
    <property type="protein sequence ID" value="UPM56362.1"/>
    <property type="molecule type" value="Genomic_DNA"/>
</dbReference>
<dbReference type="PANTHER" id="PTHR33121">
    <property type="entry name" value="CYCLIC DI-GMP PHOSPHODIESTERASE PDEF"/>
    <property type="match status" value="1"/>
</dbReference>
<feature type="domain" description="EAL" evidence="2">
    <location>
        <begin position="413"/>
        <end position="668"/>
    </location>
</feature>
<feature type="domain" description="MHYT" evidence="3">
    <location>
        <begin position="9"/>
        <end position="202"/>
    </location>
</feature>
<keyword evidence="1" id="KW-1133">Transmembrane helix</keyword>
<dbReference type="InterPro" id="IPR001633">
    <property type="entry name" value="EAL_dom"/>
</dbReference>
<dbReference type="Pfam" id="PF00563">
    <property type="entry name" value="EAL"/>
    <property type="match status" value="1"/>
</dbReference>
<dbReference type="SUPFAM" id="SSF141868">
    <property type="entry name" value="EAL domain-like"/>
    <property type="match status" value="1"/>
</dbReference>
<dbReference type="PROSITE" id="PS51257">
    <property type="entry name" value="PROKAR_LIPOPROTEIN"/>
    <property type="match status" value="1"/>
</dbReference>
<feature type="transmembrane region" description="Helical" evidence="1">
    <location>
        <begin position="142"/>
        <end position="166"/>
    </location>
</feature>
<dbReference type="InterPro" id="IPR005330">
    <property type="entry name" value="MHYT_dom"/>
</dbReference>
<dbReference type="InterPro" id="IPR035919">
    <property type="entry name" value="EAL_sf"/>
</dbReference>
<protein>
    <submittedName>
        <fullName evidence="4">EAL domain-containing protein</fullName>
    </submittedName>
</protein>